<organism evidence="4 5">
    <name type="scientific">Actinacidiphila acidipaludis</name>
    <dbReference type="NCBI Taxonomy" id="2873382"/>
    <lineage>
        <taxon>Bacteria</taxon>
        <taxon>Bacillati</taxon>
        <taxon>Actinomycetota</taxon>
        <taxon>Actinomycetes</taxon>
        <taxon>Kitasatosporales</taxon>
        <taxon>Streptomycetaceae</taxon>
        <taxon>Actinacidiphila</taxon>
    </lineage>
</organism>
<protein>
    <recommendedName>
        <fullName evidence="3">DUF2231 domain-containing protein</fullName>
    </recommendedName>
</protein>
<evidence type="ECO:0000256" key="2">
    <source>
        <dbReference type="SAM" id="Phobius"/>
    </source>
</evidence>
<reference evidence="4 5" key="1">
    <citation type="submission" date="2021-08" db="EMBL/GenBank/DDBJ databases">
        <title>WGS of actinomycetes from Thailand.</title>
        <authorList>
            <person name="Thawai C."/>
        </authorList>
    </citation>
    <scope>NUCLEOTIDE SEQUENCE [LARGE SCALE GENOMIC DNA]</scope>
    <source>
        <strain evidence="4 5">PLK6-54</strain>
    </source>
</reference>
<accession>A0ABS7QB90</accession>
<dbReference type="Proteomes" id="UP000778578">
    <property type="component" value="Unassembled WGS sequence"/>
</dbReference>
<proteinExistence type="predicted"/>
<comment type="caution">
    <text evidence="4">The sequence shown here is derived from an EMBL/GenBank/DDBJ whole genome shotgun (WGS) entry which is preliminary data.</text>
</comment>
<name>A0ABS7QB90_9ACTN</name>
<feature type="transmembrane region" description="Helical" evidence="2">
    <location>
        <begin position="88"/>
        <end position="106"/>
    </location>
</feature>
<feature type="transmembrane region" description="Helical" evidence="2">
    <location>
        <begin position="12"/>
        <end position="33"/>
    </location>
</feature>
<feature type="domain" description="DUF2231" evidence="3">
    <location>
        <begin position="8"/>
        <end position="176"/>
    </location>
</feature>
<evidence type="ECO:0000256" key="1">
    <source>
        <dbReference type="SAM" id="MobiDB-lite"/>
    </source>
</evidence>
<dbReference type="Pfam" id="PF09990">
    <property type="entry name" value="DUF2231"/>
    <property type="match status" value="1"/>
</dbReference>
<feature type="transmembrane region" description="Helical" evidence="2">
    <location>
        <begin position="45"/>
        <end position="68"/>
    </location>
</feature>
<evidence type="ECO:0000313" key="5">
    <source>
        <dbReference type="Proteomes" id="UP000778578"/>
    </source>
</evidence>
<keyword evidence="5" id="KW-1185">Reference proteome</keyword>
<feature type="region of interest" description="Disordered" evidence="1">
    <location>
        <begin position="115"/>
        <end position="134"/>
    </location>
</feature>
<keyword evidence="2" id="KW-1133">Transmembrane helix</keyword>
<dbReference type="EMBL" id="JAINZZ010000031">
    <property type="protein sequence ID" value="MBY8880408.1"/>
    <property type="molecule type" value="Genomic_DNA"/>
</dbReference>
<dbReference type="InterPro" id="IPR019251">
    <property type="entry name" value="DUF2231_TM"/>
</dbReference>
<keyword evidence="2" id="KW-0472">Membrane</keyword>
<evidence type="ECO:0000313" key="4">
    <source>
        <dbReference type="EMBL" id="MBY8880408.1"/>
    </source>
</evidence>
<evidence type="ECO:0000259" key="3">
    <source>
        <dbReference type="Pfam" id="PF09990"/>
    </source>
</evidence>
<keyword evidence="2" id="KW-0812">Transmembrane</keyword>
<dbReference type="RefSeq" id="WP_222965409.1">
    <property type="nucleotide sequence ID" value="NZ_JAINZZ010000031.1"/>
</dbReference>
<sequence>MSPTVVDGLPAHILFVHFVVVMVPLTALAVVAGAVRQRWARRMGVLLPVTALVTLAMVPVTTHAGEWLERRSGHSPLLRRHTELGDTLLPWALGLFLAATVVWWIGRRTAPAVAPDGVDAGSTTDAGPARSGGGWQRAGWVRTVAVVAAVAIGAGAVVDVYRIGESGAKAAWEGTTQSAPASH</sequence>
<gene>
    <name evidence="4" type="ORF">K7862_22615</name>
</gene>